<keyword evidence="2" id="KW-1185">Reference proteome</keyword>
<evidence type="ECO:0000313" key="1">
    <source>
        <dbReference type="EMBL" id="MBB6347170.1"/>
    </source>
</evidence>
<name>A0A7X0C270_9ACTN</name>
<protein>
    <submittedName>
        <fullName evidence="1">Uncharacterized protein</fullName>
    </submittedName>
</protein>
<dbReference type="Proteomes" id="UP000583800">
    <property type="component" value="Unassembled WGS sequence"/>
</dbReference>
<reference evidence="1 2" key="1">
    <citation type="submission" date="2020-08" db="EMBL/GenBank/DDBJ databases">
        <title>Sequencing the genomes of 1000 actinobacteria strains.</title>
        <authorList>
            <person name="Klenk H.-P."/>
        </authorList>
    </citation>
    <scope>NUCLEOTIDE SEQUENCE [LARGE SCALE GENOMIC DNA]</scope>
    <source>
        <strain evidence="1 2">DSM 45913</strain>
    </source>
</reference>
<proteinExistence type="predicted"/>
<comment type="caution">
    <text evidence="1">The sequence shown here is derived from an EMBL/GenBank/DDBJ whole genome shotgun (WGS) entry which is preliminary data.</text>
</comment>
<organism evidence="1 2">
    <name type="scientific">Nonomuraea muscovyensis</name>
    <dbReference type="NCBI Taxonomy" id="1124761"/>
    <lineage>
        <taxon>Bacteria</taxon>
        <taxon>Bacillati</taxon>
        <taxon>Actinomycetota</taxon>
        <taxon>Actinomycetes</taxon>
        <taxon>Streptosporangiales</taxon>
        <taxon>Streptosporangiaceae</taxon>
        <taxon>Nonomuraea</taxon>
    </lineage>
</organism>
<accession>A0A7X0C270</accession>
<sequence length="38" mass="4179">MRELILFVVVRQVPSATPVERRHVNDGHLATPDLGLAA</sequence>
<dbReference type="AlphaFoldDB" id="A0A7X0C270"/>
<evidence type="ECO:0000313" key="2">
    <source>
        <dbReference type="Proteomes" id="UP000583800"/>
    </source>
</evidence>
<gene>
    <name evidence="1" type="ORF">FHU36_003715</name>
</gene>
<dbReference type="EMBL" id="JACHJB010000002">
    <property type="protein sequence ID" value="MBB6347170.1"/>
    <property type="molecule type" value="Genomic_DNA"/>
</dbReference>